<sequence length="187" mass="20040">MAATPSLSSILKSPLSIASLLTIMTFTAATASYSGEKEASFHFYMQERISPPNATGVKLVSSPINPAAPIFAFGNVIVFDNPLTADAVPSSPELGRAQGVAAFSSLDGRDILYALTLTFTEHGPHPGSSIVILARNPTKDFWAVRELPVVGGTGKFRLARGYVLMKIVYFNESAGVLRMKMDVFLQN</sequence>
<gene>
    <name evidence="5" type="primary">PI206</name>
    <name evidence="5" type="ORF">AXF42_Ash001716</name>
</gene>
<comment type="similarity">
    <text evidence="1 4">Belongs to the plant dirigent protein family.</text>
</comment>
<dbReference type="STRING" id="1088818.A0A2I0AB49"/>
<dbReference type="OrthoDB" id="770751at2759"/>
<comment type="function">
    <text evidence="4">Dirigent proteins impart stereoselectivity on the phenoxy radical-coupling reaction, yielding optically active lignans from two molecules of coniferyl alcohol in the biosynthesis of lignans, flavonolignans, and alkaloids and thus plays a central role in plant secondary metabolism.</text>
</comment>
<protein>
    <recommendedName>
        <fullName evidence="4">Dirigent protein</fullName>
    </recommendedName>
</protein>
<evidence type="ECO:0000256" key="1">
    <source>
        <dbReference type="ARBA" id="ARBA00010746"/>
    </source>
</evidence>
<proteinExistence type="inferred from homology"/>
<evidence type="ECO:0000256" key="4">
    <source>
        <dbReference type="RuleBase" id="RU363099"/>
    </source>
</evidence>
<organism evidence="5 6">
    <name type="scientific">Apostasia shenzhenica</name>
    <dbReference type="NCBI Taxonomy" id="1088818"/>
    <lineage>
        <taxon>Eukaryota</taxon>
        <taxon>Viridiplantae</taxon>
        <taxon>Streptophyta</taxon>
        <taxon>Embryophyta</taxon>
        <taxon>Tracheophyta</taxon>
        <taxon>Spermatophyta</taxon>
        <taxon>Magnoliopsida</taxon>
        <taxon>Liliopsida</taxon>
        <taxon>Asparagales</taxon>
        <taxon>Orchidaceae</taxon>
        <taxon>Apostasioideae</taxon>
        <taxon>Apostasia</taxon>
    </lineage>
</organism>
<dbReference type="GO" id="GO:0048046">
    <property type="term" value="C:apoplast"/>
    <property type="evidence" value="ECO:0007669"/>
    <property type="project" value="UniProtKB-SubCell"/>
</dbReference>
<evidence type="ECO:0000313" key="6">
    <source>
        <dbReference type="Proteomes" id="UP000236161"/>
    </source>
</evidence>
<evidence type="ECO:0000256" key="2">
    <source>
        <dbReference type="ARBA" id="ARBA00011738"/>
    </source>
</evidence>
<dbReference type="GO" id="GO:0009699">
    <property type="term" value="P:phenylpropanoid biosynthetic process"/>
    <property type="evidence" value="ECO:0007669"/>
    <property type="project" value="UniProtKB-ARBA"/>
</dbReference>
<keyword evidence="3 4" id="KW-0964">Secreted</keyword>
<comment type="subcellular location">
    <subcellularLocation>
        <location evidence="4">Secreted</location>
        <location evidence="4">Extracellular space</location>
        <location evidence="4">Apoplast</location>
    </subcellularLocation>
</comment>
<dbReference type="InterPro" id="IPR044859">
    <property type="entry name" value="Allene_oxi_cyc_Dirigent"/>
</dbReference>
<accession>A0A2I0AB49</accession>
<dbReference type="InterPro" id="IPR004265">
    <property type="entry name" value="Dirigent"/>
</dbReference>
<feature type="chain" id="PRO_5013987303" description="Dirigent protein" evidence="4">
    <location>
        <begin position="30"/>
        <end position="187"/>
    </location>
</feature>
<dbReference type="PANTHER" id="PTHR21495">
    <property type="entry name" value="NUCLEOPORIN-RELATED"/>
    <property type="match status" value="1"/>
</dbReference>
<comment type="subunit">
    <text evidence="2 4">Homodimer.</text>
</comment>
<keyword evidence="4" id="KW-0732">Signal</keyword>
<name>A0A2I0AB49_9ASPA</name>
<dbReference type="Pfam" id="PF03018">
    <property type="entry name" value="Dirigent"/>
    <property type="match status" value="1"/>
</dbReference>
<keyword evidence="4" id="KW-0052">Apoplast</keyword>
<dbReference type="AlphaFoldDB" id="A0A2I0AB49"/>
<dbReference type="Gene3D" id="2.40.480.10">
    <property type="entry name" value="Allene oxide cyclase-like"/>
    <property type="match status" value="1"/>
</dbReference>
<evidence type="ECO:0000313" key="5">
    <source>
        <dbReference type="EMBL" id="PKA52735.1"/>
    </source>
</evidence>
<feature type="signal peptide" evidence="4">
    <location>
        <begin position="1"/>
        <end position="29"/>
    </location>
</feature>
<evidence type="ECO:0000256" key="3">
    <source>
        <dbReference type="ARBA" id="ARBA00022525"/>
    </source>
</evidence>
<dbReference type="Proteomes" id="UP000236161">
    <property type="component" value="Unassembled WGS sequence"/>
</dbReference>
<keyword evidence="6" id="KW-1185">Reference proteome</keyword>
<dbReference type="EMBL" id="KZ452001">
    <property type="protein sequence ID" value="PKA52735.1"/>
    <property type="molecule type" value="Genomic_DNA"/>
</dbReference>
<reference evidence="5 6" key="1">
    <citation type="journal article" date="2017" name="Nature">
        <title>The Apostasia genome and the evolution of orchids.</title>
        <authorList>
            <person name="Zhang G.Q."/>
            <person name="Liu K.W."/>
            <person name="Li Z."/>
            <person name="Lohaus R."/>
            <person name="Hsiao Y.Y."/>
            <person name="Niu S.C."/>
            <person name="Wang J.Y."/>
            <person name="Lin Y.C."/>
            <person name="Xu Q."/>
            <person name="Chen L.J."/>
            <person name="Yoshida K."/>
            <person name="Fujiwara S."/>
            <person name="Wang Z.W."/>
            <person name="Zhang Y.Q."/>
            <person name="Mitsuda N."/>
            <person name="Wang M."/>
            <person name="Liu G.H."/>
            <person name="Pecoraro L."/>
            <person name="Huang H.X."/>
            <person name="Xiao X.J."/>
            <person name="Lin M."/>
            <person name="Wu X.Y."/>
            <person name="Wu W.L."/>
            <person name="Chen Y.Y."/>
            <person name="Chang S.B."/>
            <person name="Sakamoto S."/>
            <person name="Ohme-Takagi M."/>
            <person name="Yagi M."/>
            <person name="Zeng S.J."/>
            <person name="Shen C.Y."/>
            <person name="Yeh C.M."/>
            <person name="Luo Y.B."/>
            <person name="Tsai W.C."/>
            <person name="Van de Peer Y."/>
            <person name="Liu Z.J."/>
        </authorList>
    </citation>
    <scope>NUCLEOTIDE SEQUENCE [LARGE SCALE GENOMIC DNA]</scope>
    <source>
        <strain evidence="6">cv. Shenzhen</strain>
        <tissue evidence="5">Stem</tissue>
    </source>
</reference>